<accession>A0A3M0G3N4</accession>
<sequence>MKLDAIDKKLLEHLQKDCKLTNKELSALLNLSITAIYERIKKLERSGVISQYVGLLDKSKVGRDFIVYCHIKLEKHKEEYLMKFEQSVMELEEVVECFHVSGDYDYIIKVLVADMASFREFMVTKLTSLAHVGSTQSSFVISEVKHTTAVSI</sequence>
<dbReference type="EMBL" id="REFV01000006">
    <property type="protein sequence ID" value="RMB59554.1"/>
    <property type="molecule type" value="Genomic_DNA"/>
</dbReference>
<dbReference type="SMART" id="SM00344">
    <property type="entry name" value="HTH_ASNC"/>
    <property type="match status" value="1"/>
</dbReference>
<evidence type="ECO:0000256" key="1">
    <source>
        <dbReference type="ARBA" id="ARBA00023015"/>
    </source>
</evidence>
<keyword evidence="3" id="KW-0804">Transcription</keyword>
<dbReference type="PANTHER" id="PTHR30154:SF34">
    <property type="entry name" value="TRANSCRIPTIONAL REGULATOR AZLB"/>
    <property type="match status" value="1"/>
</dbReference>
<name>A0A3M0G3N4_9FLAO</name>
<evidence type="ECO:0000313" key="6">
    <source>
        <dbReference type="Proteomes" id="UP000281985"/>
    </source>
</evidence>
<dbReference type="AlphaFoldDB" id="A0A3M0G3N4"/>
<reference evidence="5 6" key="1">
    <citation type="submission" date="2018-10" db="EMBL/GenBank/DDBJ databases">
        <title>Dokdonia luteus sp. nov., isolated from sea water.</title>
        <authorList>
            <person name="Zhou L.Y."/>
            <person name="Du Z.J."/>
        </authorList>
    </citation>
    <scope>NUCLEOTIDE SEQUENCE [LARGE SCALE GENOMIC DNA]</scope>
    <source>
        <strain evidence="5 6">SH27</strain>
    </source>
</reference>
<dbReference type="InterPro" id="IPR000485">
    <property type="entry name" value="AsnC-type_HTH_dom"/>
</dbReference>
<organism evidence="5 6">
    <name type="scientific">Dokdonia sinensis</name>
    <dbReference type="NCBI Taxonomy" id="2479847"/>
    <lineage>
        <taxon>Bacteria</taxon>
        <taxon>Pseudomonadati</taxon>
        <taxon>Bacteroidota</taxon>
        <taxon>Flavobacteriia</taxon>
        <taxon>Flavobacteriales</taxon>
        <taxon>Flavobacteriaceae</taxon>
        <taxon>Dokdonia</taxon>
    </lineage>
</organism>
<dbReference type="InterPro" id="IPR019888">
    <property type="entry name" value="Tscrpt_reg_AsnC-like"/>
</dbReference>
<keyword evidence="1" id="KW-0805">Transcription regulation</keyword>
<gene>
    <name evidence="5" type="ORF">EAX61_08190</name>
</gene>
<dbReference type="GO" id="GO:0043200">
    <property type="term" value="P:response to amino acid"/>
    <property type="evidence" value="ECO:0007669"/>
    <property type="project" value="TreeGrafter"/>
</dbReference>
<evidence type="ECO:0000313" key="5">
    <source>
        <dbReference type="EMBL" id="RMB59554.1"/>
    </source>
</evidence>
<dbReference type="GO" id="GO:0005829">
    <property type="term" value="C:cytosol"/>
    <property type="evidence" value="ECO:0007669"/>
    <property type="project" value="TreeGrafter"/>
</dbReference>
<dbReference type="PANTHER" id="PTHR30154">
    <property type="entry name" value="LEUCINE-RESPONSIVE REGULATORY PROTEIN"/>
    <property type="match status" value="1"/>
</dbReference>
<dbReference type="PROSITE" id="PS50956">
    <property type="entry name" value="HTH_ASNC_2"/>
    <property type="match status" value="1"/>
</dbReference>
<dbReference type="CDD" id="cd00090">
    <property type="entry name" value="HTH_ARSR"/>
    <property type="match status" value="1"/>
</dbReference>
<keyword evidence="2" id="KW-0238">DNA-binding</keyword>
<dbReference type="InterPro" id="IPR019887">
    <property type="entry name" value="Tscrpt_reg_AsnC/Lrp_C"/>
</dbReference>
<dbReference type="PROSITE" id="PS00519">
    <property type="entry name" value="HTH_ASNC_1"/>
    <property type="match status" value="1"/>
</dbReference>
<proteinExistence type="predicted"/>
<dbReference type="Proteomes" id="UP000281985">
    <property type="component" value="Unassembled WGS sequence"/>
</dbReference>
<dbReference type="Gene3D" id="3.30.70.920">
    <property type="match status" value="1"/>
</dbReference>
<dbReference type="Pfam" id="PF13412">
    <property type="entry name" value="HTH_24"/>
    <property type="match status" value="1"/>
</dbReference>
<dbReference type="PRINTS" id="PR00033">
    <property type="entry name" value="HTHASNC"/>
</dbReference>
<dbReference type="InterPro" id="IPR036388">
    <property type="entry name" value="WH-like_DNA-bd_sf"/>
</dbReference>
<dbReference type="GO" id="GO:0043565">
    <property type="term" value="F:sequence-specific DNA binding"/>
    <property type="evidence" value="ECO:0007669"/>
    <property type="project" value="InterPro"/>
</dbReference>
<dbReference type="Gene3D" id="1.10.10.10">
    <property type="entry name" value="Winged helix-like DNA-binding domain superfamily/Winged helix DNA-binding domain"/>
    <property type="match status" value="1"/>
</dbReference>
<dbReference type="OrthoDB" id="9800326at2"/>
<dbReference type="InterPro" id="IPR011008">
    <property type="entry name" value="Dimeric_a/b-barrel"/>
</dbReference>
<dbReference type="SUPFAM" id="SSF46785">
    <property type="entry name" value="Winged helix' DNA-binding domain"/>
    <property type="match status" value="1"/>
</dbReference>
<dbReference type="InterPro" id="IPR019885">
    <property type="entry name" value="Tscrpt_reg_HTH_AsnC-type_CS"/>
</dbReference>
<comment type="caution">
    <text evidence="5">The sequence shown here is derived from an EMBL/GenBank/DDBJ whole genome shotgun (WGS) entry which is preliminary data.</text>
</comment>
<evidence type="ECO:0000259" key="4">
    <source>
        <dbReference type="PROSITE" id="PS50956"/>
    </source>
</evidence>
<dbReference type="InterPro" id="IPR011991">
    <property type="entry name" value="ArsR-like_HTH"/>
</dbReference>
<dbReference type="InterPro" id="IPR036390">
    <property type="entry name" value="WH_DNA-bd_sf"/>
</dbReference>
<dbReference type="SUPFAM" id="SSF54909">
    <property type="entry name" value="Dimeric alpha+beta barrel"/>
    <property type="match status" value="1"/>
</dbReference>
<feature type="domain" description="HTH asnC-type" evidence="4">
    <location>
        <begin position="3"/>
        <end position="64"/>
    </location>
</feature>
<keyword evidence="6" id="KW-1185">Reference proteome</keyword>
<evidence type="ECO:0000256" key="2">
    <source>
        <dbReference type="ARBA" id="ARBA00023125"/>
    </source>
</evidence>
<protein>
    <submittedName>
        <fullName evidence="5">Lrp/AsnC family transcriptional regulator</fullName>
    </submittedName>
</protein>
<dbReference type="GO" id="GO:0006355">
    <property type="term" value="P:regulation of DNA-templated transcription"/>
    <property type="evidence" value="ECO:0007669"/>
    <property type="project" value="UniProtKB-ARBA"/>
</dbReference>
<dbReference type="RefSeq" id="WP_121917192.1">
    <property type="nucleotide sequence ID" value="NZ_REFV01000006.1"/>
</dbReference>
<evidence type="ECO:0000256" key="3">
    <source>
        <dbReference type="ARBA" id="ARBA00023163"/>
    </source>
</evidence>
<dbReference type="Pfam" id="PF01037">
    <property type="entry name" value="AsnC_trans_reg"/>
    <property type="match status" value="1"/>
</dbReference>